<dbReference type="AlphaFoldDB" id="A0A1X0IRX9"/>
<accession>A0A1X0IRX9</accession>
<dbReference type="GO" id="GO:0032259">
    <property type="term" value="P:methylation"/>
    <property type="evidence" value="ECO:0007669"/>
    <property type="project" value="UniProtKB-KW"/>
</dbReference>
<feature type="active site" evidence="6">
    <location>
        <position position="269"/>
    </location>
</feature>
<dbReference type="NCBIfam" id="NF040660">
    <property type="entry name" value="mycolic_MTase"/>
    <property type="match status" value="1"/>
</dbReference>
<evidence type="ECO:0000256" key="7">
    <source>
        <dbReference type="PIRSR" id="PIRSR003085-2"/>
    </source>
</evidence>
<dbReference type="Gene3D" id="3.40.50.150">
    <property type="entry name" value="Vaccinia Virus protein VP39"/>
    <property type="match status" value="1"/>
</dbReference>
<keyword evidence="2 8" id="KW-0489">Methyltransferase</keyword>
<dbReference type="RefSeq" id="WP_083120545.1">
    <property type="nucleotide sequence ID" value="NZ_JACKUO010000015.1"/>
</dbReference>
<dbReference type="OrthoDB" id="9782855at2"/>
<dbReference type="Pfam" id="PF02353">
    <property type="entry name" value="CMAS"/>
    <property type="match status" value="1"/>
</dbReference>
<dbReference type="EMBL" id="MVIH01000008">
    <property type="protein sequence ID" value="ORB51174.1"/>
    <property type="molecule type" value="Genomic_DNA"/>
</dbReference>
<evidence type="ECO:0000313" key="9">
    <source>
        <dbReference type="Proteomes" id="UP000192534"/>
    </source>
</evidence>
<dbReference type="GO" id="GO:0008168">
    <property type="term" value="F:methyltransferase activity"/>
    <property type="evidence" value="ECO:0007669"/>
    <property type="project" value="UniProtKB-KW"/>
</dbReference>
<protein>
    <submittedName>
        <fullName evidence="8">SAM-dependent methyltransferase</fullName>
    </submittedName>
</protein>
<evidence type="ECO:0000256" key="1">
    <source>
        <dbReference type="ARBA" id="ARBA00010815"/>
    </source>
</evidence>
<dbReference type="PANTHER" id="PTHR43667">
    <property type="entry name" value="CYCLOPROPANE-FATTY-ACYL-PHOSPHOLIPID SYNTHASE"/>
    <property type="match status" value="1"/>
</dbReference>
<name>A0A1X0IRX9_MYCRH</name>
<dbReference type="InterPro" id="IPR050723">
    <property type="entry name" value="CFA/CMAS"/>
</dbReference>
<feature type="binding site" evidence="7">
    <location>
        <begin position="94"/>
        <end position="99"/>
    </location>
    <ligand>
        <name>S-adenosyl-L-methionine</name>
        <dbReference type="ChEBI" id="CHEBI:59789"/>
    </ligand>
</feature>
<keyword evidence="3 8" id="KW-0808">Transferase</keyword>
<keyword evidence="5" id="KW-0443">Lipid metabolism</keyword>
<keyword evidence="4" id="KW-0949">S-adenosyl-L-methionine</keyword>
<dbReference type="CDD" id="cd02440">
    <property type="entry name" value="AdoMet_MTases"/>
    <property type="match status" value="1"/>
</dbReference>
<keyword evidence="9" id="KW-1185">Reference proteome</keyword>
<feature type="binding site" evidence="7">
    <location>
        <begin position="33"/>
        <end position="34"/>
    </location>
    <ligand>
        <name>S-adenosyl-L-methionine</name>
        <dbReference type="ChEBI" id="CHEBI:59789"/>
    </ligand>
</feature>
<evidence type="ECO:0000313" key="8">
    <source>
        <dbReference type="EMBL" id="ORB51174.1"/>
    </source>
</evidence>
<comment type="similarity">
    <text evidence="1">Belongs to the CFA/CMAS family.</text>
</comment>
<proteinExistence type="inferred from homology"/>
<dbReference type="PANTHER" id="PTHR43667:SF1">
    <property type="entry name" value="CYCLOPROPANE-FATTY-ACYL-PHOSPHOLIPID SYNTHASE"/>
    <property type="match status" value="1"/>
</dbReference>
<evidence type="ECO:0000256" key="2">
    <source>
        <dbReference type="ARBA" id="ARBA00022603"/>
    </source>
</evidence>
<feature type="binding site" evidence="7">
    <location>
        <begin position="123"/>
        <end position="124"/>
    </location>
    <ligand>
        <name>S-adenosyl-L-methionine</name>
        <dbReference type="ChEBI" id="CHEBI:59789"/>
    </ligand>
</feature>
<evidence type="ECO:0000256" key="4">
    <source>
        <dbReference type="ARBA" id="ARBA00022691"/>
    </source>
</evidence>
<dbReference type="PIRSF" id="PIRSF003085">
    <property type="entry name" value="CMAS"/>
    <property type="match status" value="1"/>
</dbReference>
<reference evidence="8 9" key="1">
    <citation type="submission" date="2016-12" db="EMBL/GenBank/DDBJ databases">
        <title>The new phylogeny of genus Mycobacterium.</title>
        <authorList>
            <person name="Tortoli E."/>
            <person name="Trovato A."/>
            <person name="Cirillo D.M."/>
        </authorList>
    </citation>
    <scope>NUCLEOTIDE SEQUENCE [LARGE SCALE GENOMIC DNA]</scope>
    <source>
        <strain evidence="8 9">DSM 44223</strain>
    </source>
</reference>
<sequence>MAKRLKPHFEDVQAHYDLSDDFFRLFLDPTQTYSCAYFEKDDYTLEQAQIAKIDLALGKLGLQPGMTLLDVGCGWGATMLRALEKHDVNVIGLTLSKNQRDHVEQLFAESGSPRDKRIELMGWEEFDEPVDRIVSIGAFEHFGFDRYDDFFAMAYRVLPPDGVMLLHTITSFTVDQMAEKKIPLTFELARFAKFMMTEIFPGGRLPSVEKVEEYSARAGFTLTRVQSLQPHYARTLDCWSAALEANRDKAIEVQSEEVYERYMKYLTGCARGFRVGYIDVDQFTLEKQAKETPG</sequence>
<dbReference type="InterPro" id="IPR047672">
    <property type="entry name" value="CMAS_actinobact"/>
</dbReference>
<feature type="binding site" evidence="7">
    <location>
        <begin position="68"/>
        <end position="76"/>
    </location>
    <ligand>
        <name>S-adenosyl-L-methionine</name>
        <dbReference type="ChEBI" id="CHEBI:59789"/>
    </ligand>
</feature>
<dbReference type="Proteomes" id="UP000192534">
    <property type="component" value="Unassembled WGS sequence"/>
</dbReference>
<evidence type="ECO:0000256" key="6">
    <source>
        <dbReference type="PIRSR" id="PIRSR003085-1"/>
    </source>
</evidence>
<evidence type="ECO:0000256" key="5">
    <source>
        <dbReference type="ARBA" id="ARBA00023098"/>
    </source>
</evidence>
<dbReference type="FunFam" id="3.40.50.150:FF:000115">
    <property type="entry name" value="Cyclopropane mycolic acid synthase 1"/>
    <property type="match status" value="1"/>
</dbReference>
<dbReference type="InterPro" id="IPR003333">
    <property type="entry name" value="CMAS"/>
</dbReference>
<gene>
    <name evidence="8" type="ORF">BST42_17245</name>
</gene>
<evidence type="ECO:0000256" key="3">
    <source>
        <dbReference type="ARBA" id="ARBA00022679"/>
    </source>
</evidence>
<dbReference type="GO" id="GO:0008610">
    <property type="term" value="P:lipid biosynthetic process"/>
    <property type="evidence" value="ECO:0007669"/>
    <property type="project" value="InterPro"/>
</dbReference>
<organism evidence="8 9">
    <name type="scientific">Mycolicibacterium rhodesiae</name>
    <name type="common">Mycobacterium rhodesiae</name>
    <dbReference type="NCBI Taxonomy" id="36814"/>
    <lineage>
        <taxon>Bacteria</taxon>
        <taxon>Bacillati</taxon>
        <taxon>Actinomycetota</taxon>
        <taxon>Actinomycetes</taxon>
        <taxon>Mycobacteriales</taxon>
        <taxon>Mycobacteriaceae</taxon>
        <taxon>Mycolicibacterium</taxon>
    </lineage>
</organism>
<dbReference type="InterPro" id="IPR029063">
    <property type="entry name" value="SAM-dependent_MTases_sf"/>
</dbReference>
<comment type="caution">
    <text evidence="8">The sequence shown here is derived from an EMBL/GenBank/DDBJ whole genome shotgun (WGS) entry which is preliminary data.</text>
</comment>
<dbReference type="SUPFAM" id="SSF53335">
    <property type="entry name" value="S-adenosyl-L-methionine-dependent methyltransferases"/>
    <property type="match status" value="1"/>
</dbReference>